<dbReference type="FunFam" id="4.10.410.10:FF:000004">
    <property type="entry name" value="Tissue factor pathway inhibitor"/>
    <property type="match status" value="1"/>
</dbReference>
<dbReference type="SMART" id="SM00131">
    <property type="entry name" value="KU"/>
    <property type="match status" value="1"/>
</dbReference>
<dbReference type="Proteomes" id="UP000694421">
    <property type="component" value="Unplaced"/>
</dbReference>
<dbReference type="GO" id="GO:0005615">
    <property type="term" value="C:extracellular space"/>
    <property type="evidence" value="ECO:0007669"/>
    <property type="project" value="TreeGrafter"/>
</dbReference>
<dbReference type="InterPro" id="IPR036880">
    <property type="entry name" value="Kunitz_BPTI_sf"/>
</dbReference>
<keyword evidence="1" id="KW-1015">Disulfide bond</keyword>
<dbReference type="Ensembl" id="ENSSMRT00000013399.1">
    <property type="protein sequence ID" value="ENSSMRP00000011495.1"/>
    <property type="gene ID" value="ENSSMRG00000009044.1"/>
</dbReference>
<dbReference type="Pfam" id="PF00014">
    <property type="entry name" value="Kunitz_BPTI"/>
    <property type="match status" value="1"/>
</dbReference>
<dbReference type="AlphaFoldDB" id="A0A8D0BQI0"/>
<evidence type="ECO:0000313" key="3">
    <source>
        <dbReference type="Ensembl" id="ENSSMRP00000011495.1"/>
    </source>
</evidence>
<dbReference type="InterPro" id="IPR020901">
    <property type="entry name" value="Prtase_inh_Kunz-CS"/>
</dbReference>
<dbReference type="PANTHER" id="PTHR10083">
    <property type="entry name" value="KUNITZ-TYPE PROTEASE INHIBITOR-RELATED"/>
    <property type="match status" value="1"/>
</dbReference>
<dbReference type="GO" id="GO:0004867">
    <property type="term" value="F:serine-type endopeptidase inhibitor activity"/>
    <property type="evidence" value="ECO:0007669"/>
    <property type="project" value="InterPro"/>
</dbReference>
<dbReference type="InterPro" id="IPR050098">
    <property type="entry name" value="TFPI/VKTCI-like"/>
</dbReference>
<keyword evidence="4" id="KW-1185">Reference proteome</keyword>
<reference evidence="3" key="1">
    <citation type="submission" date="2025-08" db="UniProtKB">
        <authorList>
            <consortium name="Ensembl"/>
        </authorList>
    </citation>
    <scope>IDENTIFICATION</scope>
</reference>
<feature type="domain" description="BPTI/Kunitz inhibitor" evidence="2">
    <location>
        <begin position="54"/>
        <end position="104"/>
    </location>
</feature>
<dbReference type="InterPro" id="IPR002223">
    <property type="entry name" value="Kunitz_BPTI"/>
</dbReference>
<proteinExistence type="predicted"/>
<dbReference type="PROSITE" id="PS00280">
    <property type="entry name" value="BPTI_KUNITZ_1"/>
    <property type="match status" value="1"/>
</dbReference>
<accession>A0A8D0BQI0</accession>
<sequence length="123" mass="14193">RRQRQNLHLLLTPCKWPLEHPAFICPIHTASDILSTEITNFTFCLTPELMPEKCKLPKLQGSCRLPLTRYYYNFETRKCMSFFYGGCKGNENVFDTKEECMAECESEDKGKTFTSSRVPANGL</sequence>
<evidence type="ECO:0000256" key="1">
    <source>
        <dbReference type="ARBA" id="ARBA00023157"/>
    </source>
</evidence>
<evidence type="ECO:0000259" key="2">
    <source>
        <dbReference type="PROSITE" id="PS50279"/>
    </source>
</evidence>
<protein>
    <recommendedName>
        <fullName evidence="2">BPTI/Kunitz inhibitor domain-containing protein</fullName>
    </recommendedName>
</protein>
<dbReference type="OMA" id="ECESEDK"/>
<name>A0A8D0BQI0_SALMN</name>
<reference evidence="3" key="2">
    <citation type="submission" date="2025-09" db="UniProtKB">
        <authorList>
            <consortium name="Ensembl"/>
        </authorList>
    </citation>
    <scope>IDENTIFICATION</scope>
</reference>
<dbReference type="CDD" id="cd00109">
    <property type="entry name" value="Kunitz-type"/>
    <property type="match status" value="1"/>
</dbReference>
<dbReference type="PROSITE" id="PS50279">
    <property type="entry name" value="BPTI_KUNITZ_2"/>
    <property type="match status" value="1"/>
</dbReference>
<organism evidence="3 4">
    <name type="scientific">Salvator merianae</name>
    <name type="common">Argentine black and white tegu</name>
    <name type="synonym">Tupinambis merianae</name>
    <dbReference type="NCBI Taxonomy" id="96440"/>
    <lineage>
        <taxon>Eukaryota</taxon>
        <taxon>Metazoa</taxon>
        <taxon>Chordata</taxon>
        <taxon>Craniata</taxon>
        <taxon>Vertebrata</taxon>
        <taxon>Euteleostomi</taxon>
        <taxon>Lepidosauria</taxon>
        <taxon>Squamata</taxon>
        <taxon>Bifurcata</taxon>
        <taxon>Unidentata</taxon>
        <taxon>Episquamata</taxon>
        <taxon>Laterata</taxon>
        <taxon>Teiioidea</taxon>
        <taxon>Teiidae</taxon>
        <taxon>Salvator</taxon>
    </lineage>
</organism>
<dbReference type="GeneTree" id="ENSGT01150000289586"/>
<dbReference type="Gene3D" id="4.10.410.10">
    <property type="entry name" value="Pancreatic trypsin inhibitor Kunitz domain"/>
    <property type="match status" value="1"/>
</dbReference>
<dbReference type="PRINTS" id="PR00759">
    <property type="entry name" value="BASICPTASE"/>
</dbReference>
<evidence type="ECO:0000313" key="4">
    <source>
        <dbReference type="Proteomes" id="UP000694421"/>
    </source>
</evidence>
<dbReference type="PANTHER" id="PTHR10083:SF374">
    <property type="entry name" value="BPTI_KUNITZ INHIBITOR DOMAIN-CONTAINING PROTEIN"/>
    <property type="match status" value="1"/>
</dbReference>
<dbReference type="SUPFAM" id="SSF57362">
    <property type="entry name" value="BPTI-like"/>
    <property type="match status" value="1"/>
</dbReference>